<name>A0ABD3HHP4_9MARC</name>
<dbReference type="AlphaFoldDB" id="A0ABD3HHP4"/>
<dbReference type="EMBL" id="JBJQOH010000004">
    <property type="protein sequence ID" value="KAL3690406.1"/>
    <property type="molecule type" value="Genomic_DNA"/>
</dbReference>
<proteinExistence type="predicted"/>
<evidence type="ECO:0000313" key="1">
    <source>
        <dbReference type="EMBL" id="KAL3690406.1"/>
    </source>
</evidence>
<organism evidence="1 2">
    <name type="scientific">Riccia sorocarpa</name>
    <dbReference type="NCBI Taxonomy" id="122646"/>
    <lineage>
        <taxon>Eukaryota</taxon>
        <taxon>Viridiplantae</taxon>
        <taxon>Streptophyta</taxon>
        <taxon>Embryophyta</taxon>
        <taxon>Marchantiophyta</taxon>
        <taxon>Marchantiopsida</taxon>
        <taxon>Marchantiidae</taxon>
        <taxon>Marchantiales</taxon>
        <taxon>Ricciaceae</taxon>
        <taxon>Riccia</taxon>
    </lineage>
</organism>
<reference evidence="1 2" key="1">
    <citation type="submission" date="2024-09" db="EMBL/GenBank/DDBJ databases">
        <title>Chromosome-scale assembly of Riccia sorocarpa.</title>
        <authorList>
            <person name="Paukszto L."/>
        </authorList>
    </citation>
    <scope>NUCLEOTIDE SEQUENCE [LARGE SCALE GENOMIC DNA]</scope>
    <source>
        <strain evidence="1">LP-2024</strain>
        <tissue evidence="1">Aerial parts of the thallus</tissue>
    </source>
</reference>
<evidence type="ECO:0000313" key="2">
    <source>
        <dbReference type="Proteomes" id="UP001633002"/>
    </source>
</evidence>
<protein>
    <submittedName>
        <fullName evidence="1">Uncharacterized protein</fullName>
    </submittedName>
</protein>
<accession>A0ABD3HHP4</accession>
<comment type="caution">
    <text evidence="1">The sequence shown here is derived from an EMBL/GenBank/DDBJ whole genome shotgun (WGS) entry which is preliminary data.</text>
</comment>
<gene>
    <name evidence="1" type="ORF">R1sor_016715</name>
</gene>
<keyword evidence="2" id="KW-1185">Reference proteome</keyword>
<dbReference type="Proteomes" id="UP001633002">
    <property type="component" value="Unassembled WGS sequence"/>
</dbReference>
<sequence>MLKFVPKKGEKAILEEASSSDKEDATKKKKKTKKKNVEYKLTLDEQFNCELVFLDLTHPNLVSWGKPEFSTFMGIVKDLTVAKEFMIVFVMDFGRQLVDFTSALKEMKGVFTREALMLSRDIIYFASSQLEAELMTKYNKMLVTLSKRTKEWFGAYLSNAALARLPSTTNSAAEPLDGRVQEEAPHAVEQIEQEHGVTIAGLALFVVDGNLANAALEQLVQPYDRNVTSQPLEEVAVLVTVDNAADDVLIVVGEGRFEDNAVSAVEEGNQHISAQIARRISGEKQAIQKSQNLRKRAEVARKFRNPNNRSLDF</sequence>